<evidence type="ECO:0000259" key="4">
    <source>
        <dbReference type="PROSITE" id="PS51471"/>
    </source>
</evidence>
<dbReference type="InterPro" id="IPR050295">
    <property type="entry name" value="Plant_2OG-oxidoreductases"/>
</dbReference>
<dbReference type="InterPro" id="IPR044861">
    <property type="entry name" value="IPNS-like_FE2OG_OXY"/>
</dbReference>
<evidence type="ECO:0000256" key="3">
    <source>
        <dbReference type="ARBA" id="ARBA00023004"/>
    </source>
</evidence>
<dbReference type="SUPFAM" id="SSF51197">
    <property type="entry name" value="Clavaminate synthase-like"/>
    <property type="match status" value="1"/>
</dbReference>
<protein>
    <submittedName>
        <fullName evidence="5">Protein SRG1</fullName>
    </submittedName>
</protein>
<keyword evidence="1" id="KW-0479">Metal-binding</keyword>
<dbReference type="InterPro" id="IPR005123">
    <property type="entry name" value="Oxoglu/Fe-dep_dioxygenase_dom"/>
</dbReference>
<feature type="non-terminal residue" evidence="5">
    <location>
        <position position="1"/>
    </location>
</feature>
<dbReference type="GO" id="GO:0031418">
    <property type="term" value="F:L-ascorbic acid binding"/>
    <property type="evidence" value="ECO:0007669"/>
    <property type="project" value="UniProtKB-KW"/>
</dbReference>
<dbReference type="EMBL" id="QJKJ01003912">
    <property type="protein sequence ID" value="RDX96310.1"/>
    <property type="molecule type" value="Genomic_DNA"/>
</dbReference>
<evidence type="ECO:0000256" key="2">
    <source>
        <dbReference type="ARBA" id="ARBA00022896"/>
    </source>
</evidence>
<dbReference type="InterPro" id="IPR027443">
    <property type="entry name" value="IPNS-like_sf"/>
</dbReference>
<dbReference type="PROSITE" id="PS51471">
    <property type="entry name" value="FE2OG_OXY"/>
    <property type="match status" value="1"/>
</dbReference>
<evidence type="ECO:0000256" key="1">
    <source>
        <dbReference type="ARBA" id="ARBA00022723"/>
    </source>
</evidence>
<comment type="caution">
    <text evidence="5">The sequence shown here is derived from an EMBL/GenBank/DDBJ whole genome shotgun (WGS) entry which is preliminary data.</text>
</comment>
<dbReference type="Gene3D" id="2.60.120.330">
    <property type="entry name" value="B-lactam Antibiotic, Isopenicillin N Synthase, Chain"/>
    <property type="match status" value="2"/>
</dbReference>
<keyword evidence="2" id="KW-0847">Vitamin C</keyword>
<evidence type="ECO:0000313" key="5">
    <source>
        <dbReference type="EMBL" id="RDX96310.1"/>
    </source>
</evidence>
<feature type="non-terminal residue" evidence="5">
    <location>
        <position position="134"/>
    </location>
</feature>
<organism evidence="5 6">
    <name type="scientific">Mucuna pruriens</name>
    <name type="common">Velvet bean</name>
    <name type="synonym">Dolichos pruriens</name>
    <dbReference type="NCBI Taxonomy" id="157652"/>
    <lineage>
        <taxon>Eukaryota</taxon>
        <taxon>Viridiplantae</taxon>
        <taxon>Streptophyta</taxon>
        <taxon>Embryophyta</taxon>
        <taxon>Tracheophyta</taxon>
        <taxon>Spermatophyta</taxon>
        <taxon>Magnoliopsida</taxon>
        <taxon>eudicotyledons</taxon>
        <taxon>Gunneridae</taxon>
        <taxon>Pentapetalae</taxon>
        <taxon>rosids</taxon>
        <taxon>fabids</taxon>
        <taxon>Fabales</taxon>
        <taxon>Fabaceae</taxon>
        <taxon>Papilionoideae</taxon>
        <taxon>50 kb inversion clade</taxon>
        <taxon>NPAAA clade</taxon>
        <taxon>indigoferoid/millettioid clade</taxon>
        <taxon>Phaseoleae</taxon>
        <taxon>Mucuna</taxon>
    </lineage>
</organism>
<dbReference type="Pfam" id="PF03171">
    <property type="entry name" value="2OG-FeII_Oxy"/>
    <property type="match status" value="1"/>
</dbReference>
<accession>A0A371H0J1</accession>
<proteinExistence type="predicted"/>
<name>A0A371H0J1_MUCPR</name>
<sequence length="134" mass="15038">MEELFNPSGTSLLVLSVQELAKQNLSTVPQRYIQPQHQDMLLISNELNDNLQIPIIDMNNLLSPEKVIGITNHSNLIGLTILLQVNDVEGLQLKKDGMWVPVRPFPNVFVVVNVGDILEITTNGIYRSIEHRAT</sequence>
<keyword evidence="3" id="KW-0408">Iron</keyword>
<dbReference type="PANTHER" id="PTHR47991">
    <property type="entry name" value="OXOGLUTARATE/IRON-DEPENDENT DIOXYGENASE"/>
    <property type="match status" value="1"/>
</dbReference>
<keyword evidence="6" id="KW-1185">Reference proteome</keyword>
<feature type="domain" description="Fe2OG dioxygenase" evidence="4">
    <location>
        <begin position="10"/>
        <end position="134"/>
    </location>
</feature>
<gene>
    <name evidence="5" type="primary">SRG1</name>
    <name evidence="5" type="ORF">CR513_21026</name>
</gene>
<evidence type="ECO:0000313" key="6">
    <source>
        <dbReference type="Proteomes" id="UP000257109"/>
    </source>
</evidence>
<dbReference type="OrthoDB" id="288590at2759"/>
<reference evidence="5" key="1">
    <citation type="submission" date="2018-05" db="EMBL/GenBank/DDBJ databases">
        <title>Draft genome of Mucuna pruriens seed.</title>
        <authorList>
            <person name="Nnadi N.E."/>
            <person name="Vos R."/>
            <person name="Hasami M.H."/>
            <person name="Devisetty U.K."/>
            <person name="Aguiy J.C."/>
        </authorList>
    </citation>
    <scope>NUCLEOTIDE SEQUENCE [LARGE SCALE GENOMIC DNA]</scope>
    <source>
        <strain evidence="5">JCA_2017</strain>
    </source>
</reference>
<dbReference type="Proteomes" id="UP000257109">
    <property type="component" value="Unassembled WGS sequence"/>
</dbReference>
<dbReference type="GO" id="GO:0046872">
    <property type="term" value="F:metal ion binding"/>
    <property type="evidence" value="ECO:0007669"/>
    <property type="project" value="UniProtKB-KW"/>
</dbReference>
<dbReference type="AlphaFoldDB" id="A0A371H0J1"/>